<protein>
    <recommendedName>
        <fullName evidence="3">R13L1/DRL21-like LRR repeat region domain-containing protein</fullName>
    </recommendedName>
</protein>
<keyword evidence="5" id="KW-1185">Reference proteome</keyword>
<feature type="domain" description="R13L1/DRL21-like LRR repeat region" evidence="3">
    <location>
        <begin position="41"/>
        <end position="103"/>
    </location>
</feature>
<dbReference type="PANTHER" id="PTHR36766">
    <property type="entry name" value="PLANT BROAD-SPECTRUM MILDEW RESISTANCE PROTEIN RPW8"/>
    <property type="match status" value="1"/>
</dbReference>
<dbReference type="Pfam" id="PF25019">
    <property type="entry name" value="LRR_R13L1-DRL21"/>
    <property type="match status" value="1"/>
</dbReference>
<evidence type="ECO:0000259" key="3">
    <source>
        <dbReference type="Pfam" id="PF25019"/>
    </source>
</evidence>
<reference evidence="4" key="1">
    <citation type="submission" date="2020-12" db="EMBL/GenBank/DDBJ databases">
        <title>WGS assembly of Carya illinoinensis cv. Pawnee.</title>
        <authorList>
            <person name="Platts A."/>
            <person name="Shu S."/>
            <person name="Wright S."/>
            <person name="Barry K."/>
            <person name="Edger P."/>
            <person name="Pires J.C."/>
            <person name="Schmutz J."/>
        </authorList>
    </citation>
    <scope>NUCLEOTIDE SEQUENCE</scope>
    <source>
        <tissue evidence="4">Leaf</tissue>
    </source>
</reference>
<evidence type="ECO:0000313" key="4">
    <source>
        <dbReference type="EMBL" id="KAG6632424.1"/>
    </source>
</evidence>
<organism evidence="4 5">
    <name type="scientific">Carya illinoinensis</name>
    <name type="common">Pecan</name>
    <dbReference type="NCBI Taxonomy" id="32201"/>
    <lineage>
        <taxon>Eukaryota</taxon>
        <taxon>Viridiplantae</taxon>
        <taxon>Streptophyta</taxon>
        <taxon>Embryophyta</taxon>
        <taxon>Tracheophyta</taxon>
        <taxon>Spermatophyta</taxon>
        <taxon>Magnoliopsida</taxon>
        <taxon>eudicotyledons</taxon>
        <taxon>Gunneridae</taxon>
        <taxon>Pentapetalae</taxon>
        <taxon>rosids</taxon>
        <taxon>fabids</taxon>
        <taxon>Fagales</taxon>
        <taxon>Juglandaceae</taxon>
        <taxon>Carya</taxon>
    </lineage>
</organism>
<dbReference type="EMBL" id="CM031821">
    <property type="protein sequence ID" value="KAG6632424.1"/>
    <property type="molecule type" value="Genomic_DNA"/>
</dbReference>
<proteinExistence type="predicted"/>
<dbReference type="Proteomes" id="UP000811609">
    <property type="component" value="Chromosome 13"/>
</dbReference>
<dbReference type="InterPro" id="IPR056789">
    <property type="entry name" value="LRR_R13L1-DRL21"/>
</dbReference>
<evidence type="ECO:0000256" key="1">
    <source>
        <dbReference type="ARBA" id="ARBA00022614"/>
    </source>
</evidence>
<sequence length="137" mass="15608">MFLSVESDGNDEHGMQWKGLKSLISLEFTGMPKLVSLPLGLQHVTSLRRLQISDCSSLMAIPEWICNWASLELFTISRCNGLTSLPEAMSRLTSLKKLTIQDCPILLRRCEQERGEDWPKIAHIPELLFLPWSLVRD</sequence>
<evidence type="ECO:0000256" key="2">
    <source>
        <dbReference type="ARBA" id="ARBA00022821"/>
    </source>
</evidence>
<keyword evidence="1" id="KW-0433">Leucine-rich repeat</keyword>
<dbReference type="PANTHER" id="PTHR36766:SF38">
    <property type="entry name" value="DISEASE RESISTANCE PROTEIN RGA3"/>
    <property type="match status" value="1"/>
</dbReference>
<accession>A0A8T1NT86</accession>
<dbReference type="GO" id="GO:0006952">
    <property type="term" value="P:defense response"/>
    <property type="evidence" value="ECO:0007669"/>
    <property type="project" value="UniProtKB-KW"/>
</dbReference>
<comment type="caution">
    <text evidence="4">The sequence shown here is derived from an EMBL/GenBank/DDBJ whole genome shotgun (WGS) entry which is preliminary data.</text>
</comment>
<name>A0A8T1NT86_CARIL</name>
<evidence type="ECO:0000313" key="5">
    <source>
        <dbReference type="Proteomes" id="UP000811609"/>
    </source>
</evidence>
<gene>
    <name evidence="4" type="ORF">CIPAW_13G158500</name>
</gene>
<keyword evidence="2" id="KW-0611">Plant defense</keyword>
<dbReference type="AlphaFoldDB" id="A0A8T1NT86"/>